<feature type="compositionally biased region" description="Basic and acidic residues" evidence="1">
    <location>
        <begin position="376"/>
        <end position="385"/>
    </location>
</feature>
<feature type="compositionally biased region" description="Gly residues" evidence="1">
    <location>
        <begin position="314"/>
        <end position="334"/>
    </location>
</feature>
<feature type="region of interest" description="Disordered" evidence="1">
    <location>
        <begin position="520"/>
        <end position="595"/>
    </location>
</feature>
<dbReference type="Pfam" id="PF14223">
    <property type="entry name" value="Retrotran_gag_2"/>
    <property type="match status" value="1"/>
</dbReference>
<evidence type="ECO:0000259" key="2">
    <source>
        <dbReference type="Pfam" id="PF07727"/>
    </source>
</evidence>
<dbReference type="SUPFAM" id="SSF56672">
    <property type="entry name" value="DNA/RNA polymerases"/>
    <property type="match status" value="1"/>
</dbReference>
<protein>
    <recommendedName>
        <fullName evidence="2">Reverse transcriptase Ty1/copia-type domain-containing protein</fullName>
    </recommendedName>
</protein>
<organism evidence="3 4">
    <name type="scientific">Lolium multiflorum</name>
    <name type="common">Italian ryegrass</name>
    <name type="synonym">Lolium perenne subsp. multiflorum</name>
    <dbReference type="NCBI Taxonomy" id="4521"/>
    <lineage>
        <taxon>Eukaryota</taxon>
        <taxon>Viridiplantae</taxon>
        <taxon>Streptophyta</taxon>
        <taxon>Embryophyta</taxon>
        <taxon>Tracheophyta</taxon>
        <taxon>Spermatophyta</taxon>
        <taxon>Magnoliopsida</taxon>
        <taxon>Liliopsida</taxon>
        <taxon>Poales</taxon>
        <taxon>Poaceae</taxon>
        <taxon>BOP clade</taxon>
        <taxon>Pooideae</taxon>
        <taxon>Poodae</taxon>
        <taxon>Poeae</taxon>
        <taxon>Poeae Chloroplast Group 2 (Poeae type)</taxon>
        <taxon>Loliodinae</taxon>
        <taxon>Loliinae</taxon>
        <taxon>Lolium</taxon>
    </lineage>
</organism>
<dbReference type="PANTHER" id="PTHR11439">
    <property type="entry name" value="GAG-POL-RELATED RETROTRANSPOSON"/>
    <property type="match status" value="1"/>
</dbReference>
<feature type="region of interest" description="Disordered" evidence="1">
    <location>
        <begin position="376"/>
        <end position="398"/>
    </location>
</feature>
<feature type="region of interest" description="Disordered" evidence="1">
    <location>
        <begin position="298"/>
        <end position="355"/>
    </location>
</feature>
<dbReference type="CDD" id="cd09272">
    <property type="entry name" value="RNase_HI_RT_Ty1"/>
    <property type="match status" value="1"/>
</dbReference>
<gene>
    <name evidence="3" type="ORF">QYE76_030720</name>
</gene>
<feature type="compositionally biased region" description="Low complexity" evidence="1">
    <location>
        <begin position="527"/>
        <end position="548"/>
    </location>
</feature>
<feature type="region of interest" description="Disordered" evidence="1">
    <location>
        <begin position="977"/>
        <end position="1003"/>
    </location>
</feature>
<evidence type="ECO:0000256" key="1">
    <source>
        <dbReference type="SAM" id="MobiDB-lite"/>
    </source>
</evidence>
<dbReference type="InterPro" id="IPR013103">
    <property type="entry name" value="RVT_2"/>
</dbReference>
<comment type="caution">
    <text evidence="3">The sequence shown here is derived from an EMBL/GenBank/DDBJ whole genome shotgun (WGS) entry which is preliminary data.</text>
</comment>
<feature type="region of interest" description="Disordered" evidence="1">
    <location>
        <begin position="1"/>
        <end position="34"/>
    </location>
</feature>
<feature type="compositionally biased region" description="Polar residues" evidence="1">
    <location>
        <begin position="479"/>
        <end position="490"/>
    </location>
</feature>
<feature type="compositionally biased region" description="Pro residues" evidence="1">
    <location>
        <begin position="549"/>
        <end position="564"/>
    </location>
</feature>
<dbReference type="Proteomes" id="UP001231189">
    <property type="component" value="Unassembled WGS sequence"/>
</dbReference>
<dbReference type="Pfam" id="PF07727">
    <property type="entry name" value="RVT_2"/>
    <property type="match status" value="1"/>
</dbReference>
<feature type="region of interest" description="Disordered" evidence="1">
    <location>
        <begin position="461"/>
        <end position="502"/>
    </location>
</feature>
<evidence type="ECO:0000313" key="3">
    <source>
        <dbReference type="EMBL" id="KAK1607047.1"/>
    </source>
</evidence>
<dbReference type="AlphaFoldDB" id="A0AAD8QSS0"/>
<accession>A0AAD8QSS0</accession>
<feature type="compositionally biased region" description="Polar residues" evidence="1">
    <location>
        <begin position="1"/>
        <end position="12"/>
    </location>
</feature>
<keyword evidence="4" id="KW-1185">Reference proteome</keyword>
<reference evidence="3" key="1">
    <citation type="submission" date="2023-07" db="EMBL/GenBank/DDBJ databases">
        <title>A chromosome-level genome assembly of Lolium multiflorum.</title>
        <authorList>
            <person name="Chen Y."/>
            <person name="Copetti D."/>
            <person name="Kolliker R."/>
            <person name="Studer B."/>
        </authorList>
    </citation>
    <scope>NUCLEOTIDE SEQUENCE</scope>
    <source>
        <strain evidence="3">02402/16</strain>
        <tissue evidence="3">Leaf</tissue>
    </source>
</reference>
<feature type="domain" description="Reverse transcriptase Ty1/copia-type" evidence="2">
    <location>
        <begin position="630"/>
        <end position="735"/>
    </location>
</feature>
<feature type="compositionally biased region" description="Low complexity" evidence="1">
    <location>
        <begin position="335"/>
        <end position="349"/>
    </location>
</feature>
<proteinExistence type="predicted"/>
<sequence length="1003" mass="108425">MRPSMADTTAPNASIGGDARQAAHSGCMRRRRTGIELTEGRRGLRATMRGDWFRSSPLLSTMSTVPATSDAIVGPIMAATQPASAPAVSIHSIASLITIRLNRGNFLLWKTQAVPALHAAHLFGYVDGSIVAPPPTITEGTGDAACQAANPEFLRWYQQDQLVLIALLGSMSEDLVGQMTQLTTSAAVWASLHAMFSSQNRARLMQIRFQLSNTRKKDLTAAEYFNRMKALADSMAAIGVPLKEDEVLGYMLAGLGPEYEPLVVSLTTRADSVSLDSFYAYLVGAELRLEQQASMGDIHSSANSVARHSDGNRGAHGGHPGQGGQGGGQGGGRSGQQPQQRRNGNGQRRNGPKCQVCSKYGHDALRCRQRFNHAFQPEDNRDRGARSGNAAQAGSYSVDPNWYMDSGATDHLTSDLDRLHMNERYSGKDTVQVANGQGTGNGCAASPARAQRAAPGIDECIADLHGSSPQGHARPPSPARSTPGDTSTSPAPRDPASACQPSARGLDFARDSFASRLAAESSASTHALQPPALPGAASPSSSEAASPSSAPPSPVAASPAPAPPTTAALPRPVTRSRNAISKPLQRTDGTVPYDPRRRAFLAEPSSYRTALADPNWRSAMDAEVQALHDNATWILVPRPPGQNIISCKWVYKLKHKADGSIDKYKARLVARGFTQQYGIDYLDTFSPVVKPATVRLVLSLAASHDWHLRQVDISNAFLHGVLTETAYMQQPLAFRMLGIRTMTHMENCKSVTTPMCTQEKLSRELGHSLSDDDAFQYRSVVGALQYLTLTRPDISFAVNKVCQFLSKPTDVHWEAVKRILRYVKGTANTGLRIRKSSSTLISVFTDADWAGCTDDRRSTGGFVVFFGPNLISWSARKQPTVSRSSTEAEYKALANGTAEATWLQSLLKELRIAQPRPPVLWCDNLGATYLTANPVFHARTKHIEVDFHFVREKVALGALEVRFVSSADQIADAFTKPKSEETEFDGHDADGVVLHADEKEKTK</sequence>
<dbReference type="PANTHER" id="PTHR11439:SF450">
    <property type="entry name" value="REVERSE TRANSCRIPTASE TY1_COPIA-TYPE DOMAIN-CONTAINING PROTEIN"/>
    <property type="match status" value="1"/>
</dbReference>
<dbReference type="InterPro" id="IPR043502">
    <property type="entry name" value="DNA/RNA_pol_sf"/>
</dbReference>
<evidence type="ECO:0000313" key="4">
    <source>
        <dbReference type="Proteomes" id="UP001231189"/>
    </source>
</evidence>
<name>A0AAD8QSS0_LOLMU</name>
<dbReference type="EMBL" id="JAUUTY010000007">
    <property type="protein sequence ID" value="KAK1607047.1"/>
    <property type="molecule type" value="Genomic_DNA"/>
</dbReference>